<dbReference type="EMBL" id="OU015566">
    <property type="protein sequence ID" value="CAG5105670.1"/>
    <property type="molecule type" value="Genomic_DNA"/>
</dbReference>
<evidence type="ECO:0000313" key="5">
    <source>
        <dbReference type="Proteomes" id="UP001158576"/>
    </source>
</evidence>
<evidence type="ECO:0000256" key="1">
    <source>
        <dbReference type="ARBA" id="ARBA00001913"/>
    </source>
</evidence>
<evidence type="ECO:0000256" key="2">
    <source>
        <dbReference type="ARBA" id="ARBA00008779"/>
    </source>
</evidence>
<reference evidence="4 5" key="1">
    <citation type="submission" date="2021-04" db="EMBL/GenBank/DDBJ databases">
        <authorList>
            <person name="Bliznina A."/>
        </authorList>
    </citation>
    <scope>NUCLEOTIDE SEQUENCE [LARGE SCALE GENOMIC DNA]</scope>
</reference>
<dbReference type="InterPro" id="IPR017850">
    <property type="entry name" value="Alkaline_phosphatase_core_sf"/>
</dbReference>
<dbReference type="InterPro" id="IPR050738">
    <property type="entry name" value="Sulfatase"/>
</dbReference>
<gene>
    <name evidence="4" type="ORF">OKIOD_LOCUS11109</name>
</gene>
<sequence>MGIAVENGTWQDFAAVGQRDRAALEYKKEHGLLAYPNTATPHQKYGYYNLRAPPQLYGYDYSYTLPGMCCNPGLSFENGRSTEPAETWVRLQPYPETTPEEKYSAGGNNFPNTGYFGPSGFEEEGTDPFSLNNYYDTWARQTIAGKNFDSRELEQEVSRKLENFIDENHKEPFFAYYGMKSGHAPFNTPLRFRNQTEAGLFGEMVLETDEIVGRILDKLDEHDIANDTLVLFMSDNGPTTVGKKIFNEWGHKQWRIDLPESPGGMKARSVDLQELDRQVKTLNLNIFSWQENSSIQTLGIQKHDG</sequence>
<name>A0ABN7SW02_OIKDI</name>
<dbReference type="Pfam" id="PF00884">
    <property type="entry name" value="Sulfatase"/>
    <property type="match status" value="1"/>
</dbReference>
<dbReference type="InterPro" id="IPR000917">
    <property type="entry name" value="Sulfatase_N"/>
</dbReference>
<organism evidence="4 5">
    <name type="scientific">Oikopleura dioica</name>
    <name type="common">Tunicate</name>
    <dbReference type="NCBI Taxonomy" id="34765"/>
    <lineage>
        <taxon>Eukaryota</taxon>
        <taxon>Metazoa</taxon>
        <taxon>Chordata</taxon>
        <taxon>Tunicata</taxon>
        <taxon>Appendicularia</taxon>
        <taxon>Copelata</taxon>
        <taxon>Oikopleuridae</taxon>
        <taxon>Oikopleura</taxon>
    </lineage>
</organism>
<accession>A0ABN7SW02</accession>
<evidence type="ECO:0000313" key="4">
    <source>
        <dbReference type="EMBL" id="CAG5105670.1"/>
    </source>
</evidence>
<dbReference type="Proteomes" id="UP001158576">
    <property type="component" value="Chromosome 1"/>
</dbReference>
<comment type="cofactor">
    <cofactor evidence="1">
        <name>Ca(2+)</name>
        <dbReference type="ChEBI" id="CHEBI:29108"/>
    </cofactor>
</comment>
<dbReference type="PANTHER" id="PTHR42693:SF33">
    <property type="entry name" value="ARYLSULFATASE"/>
    <property type="match status" value="1"/>
</dbReference>
<protein>
    <submittedName>
        <fullName evidence="4">Oidioi.mRNA.OKI2018_I69.chr1.g2344.t1.cds</fullName>
    </submittedName>
</protein>
<feature type="domain" description="Sulfatase N-terminal" evidence="3">
    <location>
        <begin position="123"/>
        <end position="254"/>
    </location>
</feature>
<proteinExistence type="inferred from homology"/>
<dbReference type="SUPFAM" id="SSF53649">
    <property type="entry name" value="Alkaline phosphatase-like"/>
    <property type="match status" value="1"/>
</dbReference>
<dbReference type="Gene3D" id="3.40.720.10">
    <property type="entry name" value="Alkaline Phosphatase, subunit A"/>
    <property type="match status" value="1"/>
</dbReference>
<evidence type="ECO:0000259" key="3">
    <source>
        <dbReference type="Pfam" id="PF00884"/>
    </source>
</evidence>
<keyword evidence="5" id="KW-1185">Reference proteome</keyword>
<comment type="similarity">
    <text evidence="2">Belongs to the sulfatase family.</text>
</comment>
<dbReference type="PANTHER" id="PTHR42693">
    <property type="entry name" value="ARYLSULFATASE FAMILY MEMBER"/>
    <property type="match status" value="1"/>
</dbReference>